<organism evidence="1 2">
    <name type="scientific">Pseudoxanthomonas dokdonensis</name>
    <dbReference type="NCBI Taxonomy" id="344882"/>
    <lineage>
        <taxon>Bacteria</taxon>
        <taxon>Pseudomonadati</taxon>
        <taxon>Pseudomonadota</taxon>
        <taxon>Gammaproteobacteria</taxon>
        <taxon>Lysobacterales</taxon>
        <taxon>Lysobacteraceae</taxon>
        <taxon>Pseudoxanthomonas</taxon>
    </lineage>
</organism>
<protein>
    <submittedName>
        <fullName evidence="1">Uncharacterized protein</fullName>
    </submittedName>
</protein>
<dbReference type="EMBL" id="LDJL01000011">
    <property type="protein sequence ID" value="KRG68780.1"/>
    <property type="molecule type" value="Genomic_DNA"/>
</dbReference>
<sequence length="67" mass="7212">MSLVDALPDVSTANDFTLLEGLYQLAVSGHTSDTEFEQIDRVVYDRLMSSYDSAIVGSARALQSLAG</sequence>
<dbReference type="PATRIC" id="fig|344882.3.peg.325"/>
<accession>A0A0R0CG47</accession>
<keyword evidence="2" id="KW-1185">Reference proteome</keyword>
<name>A0A0R0CG47_9GAMM</name>
<reference evidence="1 2" key="1">
    <citation type="submission" date="2015-05" db="EMBL/GenBank/DDBJ databases">
        <title>Genome sequencing and analysis of members of genus Stenotrophomonas.</title>
        <authorList>
            <person name="Patil P.P."/>
            <person name="Midha S."/>
            <person name="Patil P.B."/>
        </authorList>
    </citation>
    <scope>NUCLEOTIDE SEQUENCE [LARGE SCALE GENOMIC DNA]</scope>
    <source>
        <strain evidence="1 2">DSM 21858</strain>
    </source>
</reference>
<proteinExistence type="predicted"/>
<evidence type="ECO:0000313" key="2">
    <source>
        <dbReference type="Proteomes" id="UP000052052"/>
    </source>
</evidence>
<dbReference type="RefSeq" id="WP_057658575.1">
    <property type="nucleotide sequence ID" value="NZ_LDJL01000011.1"/>
</dbReference>
<comment type="caution">
    <text evidence="1">The sequence shown here is derived from an EMBL/GenBank/DDBJ whole genome shotgun (WGS) entry which is preliminary data.</text>
</comment>
<evidence type="ECO:0000313" key="1">
    <source>
        <dbReference type="EMBL" id="KRG68780.1"/>
    </source>
</evidence>
<gene>
    <name evidence="1" type="ORF">ABB29_09785</name>
</gene>
<dbReference type="Proteomes" id="UP000052052">
    <property type="component" value="Unassembled WGS sequence"/>
</dbReference>
<dbReference type="AlphaFoldDB" id="A0A0R0CG47"/>
<dbReference type="OrthoDB" id="6042000at2"/>